<dbReference type="Pfam" id="PF08282">
    <property type="entry name" value="Hydrolase_3"/>
    <property type="match status" value="1"/>
</dbReference>
<dbReference type="RefSeq" id="WP_104409325.1">
    <property type="nucleotide sequence ID" value="NZ_PTIS01000003.1"/>
</dbReference>
<dbReference type="InterPro" id="IPR036412">
    <property type="entry name" value="HAD-like_sf"/>
</dbReference>
<dbReference type="SFLD" id="SFLDG01144">
    <property type="entry name" value="C2.B.4:_PGP_Like"/>
    <property type="match status" value="1"/>
</dbReference>
<protein>
    <recommendedName>
        <fullName evidence="3">Cof subfamily protein (Haloacid dehalogenase superfamily)/HAD superfamily hydrolase (TIGR01484 family)</fullName>
    </recommendedName>
</protein>
<dbReference type="OrthoDB" id="9781413at2"/>
<dbReference type="STRING" id="37659.GCA_000703125_01950"/>
<accession>A0A2S6FZA4</accession>
<dbReference type="InterPro" id="IPR006379">
    <property type="entry name" value="HAD-SF_hydro_IIB"/>
</dbReference>
<proteinExistence type="predicted"/>
<evidence type="ECO:0000313" key="2">
    <source>
        <dbReference type="Proteomes" id="UP000239863"/>
    </source>
</evidence>
<dbReference type="GO" id="GO:0005829">
    <property type="term" value="C:cytosol"/>
    <property type="evidence" value="ECO:0007669"/>
    <property type="project" value="TreeGrafter"/>
</dbReference>
<dbReference type="EMBL" id="PTIS01000003">
    <property type="protein sequence ID" value="PPK48894.1"/>
    <property type="molecule type" value="Genomic_DNA"/>
</dbReference>
<comment type="caution">
    <text evidence="1">The sequence shown here is derived from an EMBL/GenBank/DDBJ whole genome shotgun (WGS) entry which is preliminary data.</text>
</comment>
<dbReference type="PANTHER" id="PTHR10000">
    <property type="entry name" value="PHOSPHOSERINE PHOSPHATASE"/>
    <property type="match status" value="1"/>
</dbReference>
<dbReference type="PANTHER" id="PTHR10000:SF8">
    <property type="entry name" value="HAD SUPERFAMILY HYDROLASE-LIKE, TYPE 3"/>
    <property type="match status" value="1"/>
</dbReference>
<dbReference type="SFLD" id="SFLDG01140">
    <property type="entry name" value="C2.B:_Phosphomannomutase_and_P"/>
    <property type="match status" value="1"/>
</dbReference>
<reference evidence="1 2" key="1">
    <citation type="submission" date="2018-02" db="EMBL/GenBank/DDBJ databases">
        <title>Genomic Encyclopedia of Archaeal and Bacterial Type Strains, Phase II (KMG-II): from individual species to whole genera.</title>
        <authorList>
            <person name="Goeker M."/>
        </authorList>
    </citation>
    <scope>NUCLEOTIDE SEQUENCE [LARGE SCALE GENOMIC DNA]</scope>
    <source>
        <strain evidence="1 2">DSM 15099</strain>
    </source>
</reference>
<dbReference type="GO" id="GO:0016791">
    <property type="term" value="F:phosphatase activity"/>
    <property type="evidence" value="ECO:0007669"/>
    <property type="project" value="UniProtKB-ARBA"/>
</dbReference>
<dbReference type="SUPFAM" id="SSF56784">
    <property type="entry name" value="HAD-like"/>
    <property type="match status" value="1"/>
</dbReference>
<dbReference type="AlphaFoldDB" id="A0A2S6FZA4"/>
<evidence type="ECO:0008006" key="3">
    <source>
        <dbReference type="Google" id="ProtNLM"/>
    </source>
</evidence>
<dbReference type="Gene3D" id="3.40.50.1000">
    <property type="entry name" value="HAD superfamily/HAD-like"/>
    <property type="match status" value="1"/>
</dbReference>
<dbReference type="NCBIfam" id="TIGR00099">
    <property type="entry name" value="Cof-subfamily"/>
    <property type="match status" value="1"/>
</dbReference>
<dbReference type="NCBIfam" id="TIGR01484">
    <property type="entry name" value="HAD-SF-IIB"/>
    <property type="match status" value="1"/>
</dbReference>
<gene>
    <name evidence="1" type="ORF">BD821_10314</name>
</gene>
<dbReference type="SFLD" id="SFLDS00003">
    <property type="entry name" value="Haloacid_Dehalogenase"/>
    <property type="match status" value="1"/>
</dbReference>
<name>A0A2S6FZA4_9CLOT</name>
<dbReference type="Proteomes" id="UP000239863">
    <property type="component" value="Unassembled WGS sequence"/>
</dbReference>
<sequence length="267" mass="30490">MIKLIVTDMDGTFLDTKGKINEEFYELIEELNKRNIYFAVASGRIYTTLDEDFKRVKDDMILICNNGAGIQFNHNGEVLYDGTLNKDEVIEMAETLDEEGIEVIISDSYKVYVKEPSKELIGAINYDEAPSVILKDFKDLDENIHIQKLSYIQHIGIQKSFSEKIHGKYKEGYHVAVSGSCWMDITNIKSSKGNAVALVQQKLGITHEETLVFGDYYNDLTMFDKAYYSYAMKNAPDDVKSHARFVTKYENGENGVIRTIKELLDIK</sequence>
<organism evidence="1 2">
    <name type="scientific">Clostridium algidicarnis DSM 15099</name>
    <dbReference type="NCBI Taxonomy" id="1121295"/>
    <lineage>
        <taxon>Bacteria</taxon>
        <taxon>Bacillati</taxon>
        <taxon>Bacillota</taxon>
        <taxon>Clostridia</taxon>
        <taxon>Eubacteriales</taxon>
        <taxon>Clostridiaceae</taxon>
        <taxon>Clostridium</taxon>
    </lineage>
</organism>
<dbReference type="Gene3D" id="3.30.1240.10">
    <property type="match status" value="1"/>
</dbReference>
<dbReference type="InterPro" id="IPR000150">
    <property type="entry name" value="Cof"/>
</dbReference>
<evidence type="ECO:0000313" key="1">
    <source>
        <dbReference type="EMBL" id="PPK48894.1"/>
    </source>
</evidence>
<dbReference type="GO" id="GO:0000287">
    <property type="term" value="F:magnesium ion binding"/>
    <property type="evidence" value="ECO:0007669"/>
    <property type="project" value="TreeGrafter"/>
</dbReference>
<dbReference type="InterPro" id="IPR023214">
    <property type="entry name" value="HAD_sf"/>
</dbReference>